<proteinExistence type="predicted"/>
<dbReference type="AlphaFoldDB" id="A0A8S4RKZ5"/>
<reference evidence="2" key="1">
    <citation type="submission" date="2022-03" db="EMBL/GenBank/DDBJ databases">
        <authorList>
            <person name="Lindestad O."/>
        </authorList>
    </citation>
    <scope>NUCLEOTIDE SEQUENCE</scope>
</reference>
<evidence type="ECO:0000313" key="2">
    <source>
        <dbReference type="EMBL" id="CAH2236686.1"/>
    </source>
</evidence>
<evidence type="ECO:0000256" key="1">
    <source>
        <dbReference type="SAM" id="MobiDB-lite"/>
    </source>
</evidence>
<feature type="compositionally biased region" description="Basic and acidic residues" evidence="1">
    <location>
        <begin position="39"/>
        <end position="48"/>
    </location>
</feature>
<dbReference type="EMBL" id="CAKXAJ010025217">
    <property type="protein sequence ID" value="CAH2236686.1"/>
    <property type="molecule type" value="Genomic_DNA"/>
</dbReference>
<name>A0A8S4RKZ5_9NEOP</name>
<evidence type="ECO:0000313" key="3">
    <source>
        <dbReference type="Proteomes" id="UP000838756"/>
    </source>
</evidence>
<protein>
    <submittedName>
        <fullName evidence="2">Jg20904 protein</fullName>
    </submittedName>
</protein>
<dbReference type="Proteomes" id="UP000838756">
    <property type="component" value="Unassembled WGS sequence"/>
</dbReference>
<feature type="region of interest" description="Disordered" evidence="1">
    <location>
        <begin position="31"/>
        <end position="69"/>
    </location>
</feature>
<keyword evidence="3" id="KW-1185">Reference proteome</keyword>
<organism evidence="2 3">
    <name type="scientific">Pararge aegeria aegeria</name>
    <dbReference type="NCBI Taxonomy" id="348720"/>
    <lineage>
        <taxon>Eukaryota</taxon>
        <taxon>Metazoa</taxon>
        <taxon>Ecdysozoa</taxon>
        <taxon>Arthropoda</taxon>
        <taxon>Hexapoda</taxon>
        <taxon>Insecta</taxon>
        <taxon>Pterygota</taxon>
        <taxon>Neoptera</taxon>
        <taxon>Endopterygota</taxon>
        <taxon>Lepidoptera</taxon>
        <taxon>Glossata</taxon>
        <taxon>Ditrysia</taxon>
        <taxon>Papilionoidea</taxon>
        <taxon>Nymphalidae</taxon>
        <taxon>Satyrinae</taxon>
        <taxon>Satyrini</taxon>
        <taxon>Parargina</taxon>
        <taxon>Pararge</taxon>
    </lineage>
</organism>
<sequence length="69" mass="7955">MPNSKTRKEKDLKRFRFLDIRIYACRYPPSRASAKARHEKSPRAHDIVGEVGDVDPRVPPARVLGSVRR</sequence>
<gene>
    <name evidence="2" type="primary">jg20904</name>
    <name evidence="2" type="ORF">PAEG_LOCUS14038</name>
</gene>
<comment type="caution">
    <text evidence="2">The sequence shown here is derived from an EMBL/GenBank/DDBJ whole genome shotgun (WGS) entry which is preliminary data.</text>
</comment>
<accession>A0A8S4RKZ5</accession>